<evidence type="ECO:0008006" key="4">
    <source>
        <dbReference type="Google" id="ProtNLM"/>
    </source>
</evidence>
<accession>A0ABR4HR90</accession>
<comment type="caution">
    <text evidence="2">The sequence shown here is derived from an EMBL/GenBank/DDBJ whole genome shotgun (WGS) entry which is preliminary data.</text>
</comment>
<keyword evidence="3" id="KW-1185">Reference proteome</keyword>
<proteinExistence type="predicted"/>
<name>A0ABR4HR90_9EURO</name>
<reference evidence="2 3" key="1">
    <citation type="submission" date="2024-07" db="EMBL/GenBank/DDBJ databases">
        <title>Section-level genome sequencing and comparative genomics of Aspergillus sections Usti and Cavernicolus.</title>
        <authorList>
            <consortium name="Lawrence Berkeley National Laboratory"/>
            <person name="Nybo J.L."/>
            <person name="Vesth T.C."/>
            <person name="Theobald S."/>
            <person name="Frisvad J.C."/>
            <person name="Larsen T.O."/>
            <person name="Kjaerboelling I."/>
            <person name="Rothschild-Mancinelli K."/>
            <person name="Lyhne E.K."/>
            <person name="Kogle M.E."/>
            <person name="Barry K."/>
            <person name="Clum A."/>
            <person name="Na H."/>
            <person name="Ledsgaard L."/>
            <person name="Lin J."/>
            <person name="Lipzen A."/>
            <person name="Kuo A."/>
            <person name="Riley R."/>
            <person name="Mondo S."/>
            <person name="Labutti K."/>
            <person name="Haridas S."/>
            <person name="Pangalinan J."/>
            <person name="Salamov A.A."/>
            <person name="Simmons B.A."/>
            <person name="Magnuson J.K."/>
            <person name="Chen J."/>
            <person name="Drula E."/>
            <person name="Henrissat B."/>
            <person name="Wiebenga A."/>
            <person name="Lubbers R.J."/>
            <person name="Gomes A.C."/>
            <person name="Makela M.R."/>
            <person name="Stajich J."/>
            <person name="Grigoriev I.V."/>
            <person name="Mortensen U.H."/>
            <person name="De Vries R.P."/>
            <person name="Baker S.E."/>
            <person name="Andersen M.R."/>
        </authorList>
    </citation>
    <scope>NUCLEOTIDE SEQUENCE [LARGE SCALE GENOMIC DNA]</scope>
    <source>
        <strain evidence="2 3">CBS 588.65</strain>
    </source>
</reference>
<evidence type="ECO:0000313" key="3">
    <source>
        <dbReference type="Proteomes" id="UP001610334"/>
    </source>
</evidence>
<organism evidence="2 3">
    <name type="scientific">Aspergillus granulosus</name>
    <dbReference type="NCBI Taxonomy" id="176169"/>
    <lineage>
        <taxon>Eukaryota</taxon>
        <taxon>Fungi</taxon>
        <taxon>Dikarya</taxon>
        <taxon>Ascomycota</taxon>
        <taxon>Pezizomycotina</taxon>
        <taxon>Eurotiomycetes</taxon>
        <taxon>Eurotiomycetidae</taxon>
        <taxon>Eurotiales</taxon>
        <taxon>Aspergillaceae</taxon>
        <taxon>Aspergillus</taxon>
        <taxon>Aspergillus subgen. Nidulantes</taxon>
    </lineage>
</organism>
<dbReference type="EMBL" id="JBFXLT010000015">
    <property type="protein sequence ID" value="KAL2818005.1"/>
    <property type="molecule type" value="Genomic_DNA"/>
</dbReference>
<protein>
    <recommendedName>
        <fullName evidence="4">Secreted protein</fullName>
    </recommendedName>
</protein>
<keyword evidence="1" id="KW-0732">Signal</keyword>
<evidence type="ECO:0000313" key="2">
    <source>
        <dbReference type="EMBL" id="KAL2818005.1"/>
    </source>
</evidence>
<dbReference type="Proteomes" id="UP001610334">
    <property type="component" value="Unassembled WGS sequence"/>
</dbReference>
<sequence length="107" mass="11994">MRKLLIIASSLWLSSGLAFDFEEFANPVSPAFNLAVSPDDDIEFQPYSGSDADFDIWDPALADSSVTTSSLLGEMDPWEEGDGEDRDILERQIRTCPPGTYRYVPEW</sequence>
<gene>
    <name evidence="2" type="ORF">BJX63DRAFT_429337</name>
</gene>
<evidence type="ECO:0000256" key="1">
    <source>
        <dbReference type="SAM" id="SignalP"/>
    </source>
</evidence>
<feature type="signal peptide" evidence="1">
    <location>
        <begin position="1"/>
        <end position="18"/>
    </location>
</feature>
<feature type="chain" id="PRO_5045601613" description="Secreted protein" evidence="1">
    <location>
        <begin position="19"/>
        <end position="107"/>
    </location>
</feature>